<dbReference type="AlphaFoldDB" id="A0A0C9YAH8"/>
<feature type="compositionally biased region" description="Acidic residues" evidence="9">
    <location>
        <begin position="503"/>
        <end position="525"/>
    </location>
</feature>
<dbReference type="GO" id="GO:0016586">
    <property type="term" value="C:RSC-type complex"/>
    <property type="evidence" value="ECO:0007669"/>
    <property type="project" value="InterPro"/>
</dbReference>
<dbReference type="InterPro" id="IPR036427">
    <property type="entry name" value="Bromodomain-like_sf"/>
</dbReference>
<evidence type="ECO:0000313" key="12">
    <source>
        <dbReference type="Proteomes" id="UP000054477"/>
    </source>
</evidence>
<feature type="compositionally biased region" description="Basic residues" evidence="9">
    <location>
        <begin position="531"/>
        <end position="546"/>
    </location>
</feature>
<keyword evidence="3" id="KW-0156">Chromatin regulator</keyword>
<dbReference type="OrthoDB" id="6017at2759"/>
<evidence type="ECO:0000256" key="4">
    <source>
        <dbReference type="ARBA" id="ARBA00023015"/>
    </source>
</evidence>
<evidence type="ECO:0000256" key="8">
    <source>
        <dbReference type="PROSITE-ProRule" id="PRU00035"/>
    </source>
</evidence>
<keyword evidence="2" id="KW-0677">Repeat</keyword>
<dbReference type="SUPFAM" id="SSF47370">
    <property type="entry name" value="Bromodomain"/>
    <property type="match status" value="2"/>
</dbReference>
<dbReference type="GO" id="GO:0006338">
    <property type="term" value="P:chromatin remodeling"/>
    <property type="evidence" value="ECO:0007669"/>
    <property type="project" value="InterPro"/>
</dbReference>
<gene>
    <name evidence="11" type="ORF">K443DRAFT_673545</name>
</gene>
<organism evidence="11 12">
    <name type="scientific">Laccaria amethystina LaAM-08-1</name>
    <dbReference type="NCBI Taxonomy" id="1095629"/>
    <lineage>
        <taxon>Eukaryota</taxon>
        <taxon>Fungi</taxon>
        <taxon>Dikarya</taxon>
        <taxon>Basidiomycota</taxon>
        <taxon>Agaricomycotina</taxon>
        <taxon>Agaricomycetes</taxon>
        <taxon>Agaricomycetidae</taxon>
        <taxon>Agaricales</taxon>
        <taxon>Agaricineae</taxon>
        <taxon>Hydnangiaceae</taxon>
        <taxon>Laccaria</taxon>
    </lineage>
</organism>
<evidence type="ECO:0000256" key="6">
    <source>
        <dbReference type="ARBA" id="ARBA00023163"/>
    </source>
</evidence>
<evidence type="ECO:0000256" key="3">
    <source>
        <dbReference type="ARBA" id="ARBA00022853"/>
    </source>
</evidence>
<dbReference type="InterPro" id="IPR001487">
    <property type="entry name" value="Bromodomain"/>
</dbReference>
<dbReference type="GO" id="GO:0003682">
    <property type="term" value="F:chromatin binding"/>
    <property type="evidence" value="ECO:0007669"/>
    <property type="project" value="TreeGrafter"/>
</dbReference>
<dbReference type="PRINTS" id="PR00503">
    <property type="entry name" value="BROMODOMAIN"/>
</dbReference>
<evidence type="ECO:0000313" key="11">
    <source>
        <dbReference type="EMBL" id="KIK07282.1"/>
    </source>
</evidence>
<dbReference type="HOGENOM" id="CLU_022941_0_0_1"/>
<feature type="region of interest" description="Disordered" evidence="9">
    <location>
        <begin position="344"/>
        <end position="396"/>
    </location>
</feature>
<keyword evidence="5 8" id="KW-0103">Bromodomain</keyword>
<keyword evidence="12" id="KW-1185">Reference proteome</keyword>
<name>A0A0C9YAH8_9AGAR</name>
<evidence type="ECO:0000256" key="5">
    <source>
        <dbReference type="ARBA" id="ARBA00023117"/>
    </source>
</evidence>
<dbReference type="CDD" id="cd04369">
    <property type="entry name" value="Bromodomain"/>
    <property type="match status" value="1"/>
</dbReference>
<sequence>MSKREHPRSNGAVAVDNSQVKRRRDTVGSSSDVDVTMSDPVTLDVDVAGGTVVGDPEVVKEQGMTLWQTVKDAVNKEGQALSLDFLRKPSKRVYADYYIIIKQPIALDDIKKKIDNGSYASLEEVRQDFELCFSNAKQYNMKDSPIWKDAKELLKLTNKTYNKLAPSNEDGENGEDEKGKSKVPNLNRLIKSRLQKLVDKTDQSGRTMSTVFMELPSKKEWAIYYKQIKKPQCLENIFKRIKRKEYASAADFAADVELVFSNAMTFNQEHTPIWEDALALKKYFQQLMADLPPPFSIPEYTKPSNKIKIKPQATQLAASTSASSIAKTEPATSSLLLRVPANTATKAPSQPAPPSPTLNFAALPPSNAITPTPSVATVQPPKAPTKSTTPQPIVPGTSFINSTASHYPHAAYKPPISTSSTPIPTSSTPILGPNSVLNAHSTSNSPAPIPLHPSHQLKSVSLRIQPRGRLFNLDHQDGVKTWAVRLVPGETGVVVADVSFLGDPEEESSGDEDGDHDENDDEMEVDVPVKNGRKKGKGKGKARVTRSSKASPSKVKAVKKKVEKVGEVQLKVNGLVVKEQPEQPGEWNVHLPLGSNTLEVGEVGGLIWKVYVERLGGI</sequence>
<dbReference type="PANTHER" id="PTHR16062:SF19">
    <property type="entry name" value="PROTEIN POLYBROMO-1"/>
    <property type="match status" value="1"/>
</dbReference>
<evidence type="ECO:0000256" key="7">
    <source>
        <dbReference type="ARBA" id="ARBA00023242"/>
    </source>
</evidence>
<dbReference type="PANTHER" id="PTHR16062">
    <property type="entry name" value="SWI/SNF-RELATED"/>
    <property type="match status" value="1"/>
</dbReference>
<feature type="domain" description="Bromo" evidence="10">
    <location>
        <begin position="77"/>
        <end position="147"/>
    </location>
</feature>
<dbReference type="InterPro" id="IPR037382">
    <property type="entry name" value="Rsc/polybromo"/>
</dbReference>
<dbReference type="STRING" id="1095629.A0A0C9YAH8"/>
<feature type="region of interest" description="Disordered" evidence="9">
    <location>
        <begin position="500"/>
        <end position="558"/>
    </location>
</feature>
<reference evidence="11 12" key="1">
    <citation type="submission" date="2014-04" db="EMBL/GenBank/DDBJ databases">
        <authorList>
            <consortium name="DOE Joint Genome Institute"/>
            <person name="Kuo A."/>
            <person name="Kohler A."/>
            <person name="Nagy L.G."/>
            <person name="Floudas D."/>
            <person name="Copeland A."/>
            <person name="Barry K.W."/>
            <person name="Cichocki N."/>
            <person name="Veneault-Fourrey C."/>
            <person name="LaButti K."/>
            <person name="Lindquist E.A."/>
            <person name="Lipzen A."/>
            <person name="Lundell T."/>
            <person name="Morin E."/>
            <person name="Murat C."/>
            <person name="Sun H."/>
            <person name="Tunlid A."/>
            <person name="Henrissat B."/>
            <person name="Grigoriev I.V."/>
            <person name="Hibbett D.S."/>
            <person name="Martin F."/>
            <person name="Nordberg H.P."/>
            <person name="Cantor M.N."/>
            <person name="Hua S.X."/>
        </authorList>
    </citation>
    <scope>NUCLEOTIDE SEQUENCE [LARGE SCALE GENOMIC DNA]</scope>
    <source>
        <strain evidence="11 12">LaAM-08-1</strain>
    </source>
</reference>
<comment type="subcellular location">
    <subcellularLocation>
        <location evidence="1">Nucleus</location>
    </subcellularLocation>
</comment>
<evidence type="ECO:0000259" key="10">
    <source>
        <dbReference type="PROSITE" id="PS50014"/>
    </source>
</evidence>
<dbReference type="SMART" id="SM00297">
    <property type="entry name" value="BROMO"/>
    <property type="match status" value="2"/>
</dbReference>
<keyword evidence="7" id="KW-0539">Nucleus</keyword>
<keyword evidence="4" id="KW-0805">Transcription regulation</keyword>
<feature type="domain" description="Bromo" evidence="10">
    <location>
        <begin position="204"/>
        <end position="274"/>
    </location>
</feature>
<dbReference type="GO" id="GO:0006368">
    <property type="term" value="P:transcription elongation by RNA polymerase II"/>
    <property type="evidence" value="ECO:0007669"/>
    <property type="project" value="TreeGrafter"/>
</dbReference>
<dbReference type="Pfam" id="PF00439">
    <property type="entry name" value="Bromodomain"/>
    <property type="match status" value="2"/>
</dbReference>
<keyword evidence="6" id="KW-0804">Transcription</keyword>
<evidence type="ECO:0000256" key="1">
    <source>
        <dbReference type="ARBA" id="ARBA00004123"/>
    </source>
</evidence>
<proteinExistence type="predicted"/>
<dbReference type="EMBL" id="KN838548">
    <property type="protein sequence ID" value="KIK07282.1"/>
    <property type="molecule type" value="Genomic_DNA"/>
</dbReference>
<protein>
    <recommendedName>
        <fullName evidence="10">Bromo domain-containing protein</fullName>
    </recommendedName>
</protein>
<evidence type="ECO:0000256" key="9">
    <source>
        <dbReference type="SAM" id="MobiDB-lite"/>
    </source>
</evidence>
<dbReference type="Gene3D" id="1.20.920.10">
    <property type="entry name" value="Bromodomain-like"/>
    <property type="match status" value="2"/>
</dbReference>
<accession>A0A0C9YAH8</accession>
<dbReference type="Proteomes" id="UP000054477">
    <property type="component" value="Unassembled WGS sequence"/>
</dbReference>
<reference evidence="12" key="2">
    <citation type="submission" date="2015-01" db="EMBL/GenBank/DDBJ databases">
        <title>Evolutionary Origins and Diversification of the Mycorrhizal Mutualists.</title>
        <authorList>
            <consortium name="DOE Joint Genome Institute"/>
            <consortium name="Mycorrhizal Genomics Consortium"/>
            <person name="Kohler A."/>
            <person name="Kuo A."/>
            <person name="Nagy L.G."/>
            <person name="Floudas D."/>
            <person name="Copeland A."/>
            <person name="Barry K.W."/>
            <person name="Cichocki N."/>
            <person name="Veneault-Fourrey C."/>
            <person name="LaButti K."/>
            <person name="Lindquist E.A."/>
            <person name="Lipzen A."/>
            <person name="Lundell T."/>
            <person name="Morin E."/>
            <person name="Murat C."/>
            <person name="Riley R."/>
            <person name="Ohm R."/>
            <person name="Sun H."/>
            <person name="Tunlid A."/>
            <person name="Henrissat B."/>
            <person name="Grigoriev I.V."/>
            <person name="Hibbett D.S."/>
            <person name="Martin F."/>
        </authorList>
    </citation>
    <scope>NUCLEOTIDE SEQUENCE [LARGE SCALE GENOMIC DNA]</scope>
    <source>
        <strain evidence="12">LaAM-08-1</strain>
    </source>
</reference>
<dbReference type="PROSITE" id="PS50014">
    <property type="entry name" value="BROMODOMAIN_2"/>
    <property type="match status" value="2"/>
</dbReference>
<feature type="compositionally biased region" description="Polar residues" evidence="9">
    <location>
        <begin position="367"/>
        <end position="377"/>
    </location>
</feature>
<evidence type="ECO:0000256" key="2">
    <source>
        <dbReference type="ARBA" id="ARBA00022737"/>
    </source>
</evidence>
<feature type="region of interest" description="Disordered" evidence="9">
    <location>
        <begin position="1"/>
        <end position="35"/>
    </location>
</feature>